<dbReference type="HOGENOM" id="CLU_016922_10_1_7"/>
<comment type="miscellaneous">
    <text evidence="5">May also have succinyldiaminopimelate aminotransferase activity, thus carrying out the corresponding step in lysine biosynthesis.</text>
</comment>
<comment type="similarity">
    <text evidence="5">Belongs to the class-III pyridoxal-phosphate-dependent aminotransferase family. ArgD subfamily.</text>
</comment>
<evidence type="ECO:0000256" key="3">
    <source>
        <dbReference type="ARBA" id="ARBA00022679"/>
    </source>
</evidence>
<dbReference type="InterPro" id="IPR049704">
    <property type="entry name" value="Aminotrans_3_PPA_site"/>
</dbReference>
<comment type="subcellular location">
    <subcellularLocation>
        <location evidence="5">Cytoplasm</location>
    </subcellularLocation>
</comment>
<dbReference type="GO" id="GO:0003992">
    <property type="term" value="F:N2-acetyl-L-ornithine:2-oxoglutarate 5-aminotransferase activity"/>
    <property type="evidence" value="ECO:0007669"/>
    <property type="project" value="UniProtKB-UniRule"/>
</dbReference>
<dbReference type="AlphaFoldDB" id="V8CDA7"/>
<dbReference type="CDD" id="cd00610">
    <property type="entry name" value="OAT_like"/>
    <property type="match status" value="1"/>
</dbReference>
<dbReference type="InterPro" id="IPR015424">
    <property type="entry name" value="PyrdxlP-dep_Trfase"/>
</dbReference>
<evidence type="ECO:0000256" key="4">
    <source>
        <dbReference type="ARBA" id="ARBA00022898"/>
    </source>
</evidence>
<dbReference type="PROSITE" id="PS00600">
    <property type="entry name" value="AA_TRANSFER_CLASS_3"/>
    <property type="match status" value="1"/>
</dbReference>
<comment type="cofactor">
    <cofactor evidence="5">
        <name>pyridoxal 5'-phosphate</name>
        <dbReference type="ChEBI" id="CHEBI:597326"/>
    </cofactor>
    <text evidence="5">Binds 1 pyridoxal phosphate per subunit.</text>
</comment>
<dbReference type="PANTHER" id="PTHR11986">
    <property type="entry name" value="AMINOTRANSFERASE CLASS III"/>
    <property type="match status" value="1"/>
</dbReference>
<dbReference type="Gene3D" id="3.90.1150.10">
    <property type="entry name" value="Aspartate Aminotransferase, domain 1"/>
    <property type="match status" value="1"/>
</dbReference>
<name>V8CDA7_9HELI</name>
<dbReference type="EMBL" id="AZJI01000001">
    <property type="protein sequence ID" value="ETD25082.1"/>
    <property type="molecule type" value="Genomic_DNA"/>
</dbReference>
<dbReference type="Pfam" id="PF00202">
    <property type="entry name" value="Aminotran_3"/>
    <property type="match status" value="1"/>
</dbReference>
<keyword evidence="5" id="KW-0963">Cytoplasm</keyword>
<dbReference type="InterPro" id="IPR004636">
    <property type="entry name" value="AcOrn/SuccOrn_fam"/>
</dbReference>
<evidence type="ECO:0000313" key="6">
    <source>
        <dbReference type="EMBL" id="ETD25082.1"/>
    </source>
</evidence>
<feature type="binding site" evidence="5">
    <location>
        <position position="300"/>
    </location>
    <ligand>
        <name>pyridoxal 5'-phosphate</name>
        <dbReference type="ChEBI" id="CHEBI:597326"/>
    </ligand>
</feature>
<feature type="binding site" evidence="5">
    <location>
        <begin position="117"/>
        <end position="118"/>
    </location>
    <ligand>
        <name>pyridoxal 5'-phosphate</name>
        <dbReference type="ChEBI" id="CHEBI:597326"/>
    </ligand>
</feature>
<dbReference type="InterPro" id="IPR050103">
    <property type="entry name" value="Class-III_PLP-dep_AT"/>
</dbReference>
<dbReference type="FunFam" id="3.40.640.10:FF:000004">
    <property type="entry name" value="Acetylornithine aminotransferase"/>
    <property type="match status" value="1"/>
</dbReference>
<accession>V8CDA7</accession>
<feature type="binding site" evidence="5">
    <location>
        <position position="149"/>
    </location>
    <ligand>
        <name>pyridoxal 5'-phosphate</name>
        <dbReference type="ChEBI" id="CHEBI:597326"/>
    </ligand>
</feature>
<dbReference type="eggNOG" id="COG4992">
    <property type="taxonomic scope" value="Bacteria"/>
</dbReference>
<dbReference type="PANTHER" id="PTHR11986:SF79">
    <property type="entry name" value="ACETYLORNITHINE AMINOTRANSFERASE, MITOCHONDRIAL"/>
    <property type="match status" value="1"/>
</dbReference>
<keyword evidence="5" id="KW-0055">Arginine biosynthesis</keyword>
<dbReference type="Proteomes" id="UP000018731">
    <property type="component" value="Unassembled WGS sequence"/>
</dbReference>
<keyword evidence="3 5" id="KW-0808">Transferase</keyword>
<dbReference type="InterPro" id="IPR005814">
    <property type="entry name" value="Aminotrans_3"/>
</dbReference>
<feature type="binding site" evidence="5">
    <location>
        <position position="299"/>
    </location>
    <ligand>
        <name>N(2)-acetyl-L-ornithine</name>
        <dbReference type="ChEBI" id="CHEBI:57805"/>
    </ligand>
</feature>
<keyword evidence="2 5" id="KW-0028">Amino-acid biosynthesis</keyword>
<reference evidence="6 7" key="1">
    <citation type="journal article" date="2014" name="Genome Announc.">
        <title>Draft genome sequences of six enterohepatic helicobacter species isolated from humans and one from rhesus macaques.</title>
        <authorList>
            <person name="Shen Z."/>
            <person name="Sheh A."/>
            <person name="Young S.K."/>
            <person name="Abouelliel A."/>
            <person name="Ward D.V."/>
            <person name="Earl A.M."/>
            <person name="Fox J.G."/>
        </authorList>
    </citation>
    <scope>NUCLEOTIDE SEQUENCE [LARGE SCALE GENOMIC DNA]</scope>
    <source>
        <strain evidence="6 7">MIT 99-5501</strain>
    </source>
</reference>
<dbReference type="GO" id="GO:0005737">
    <property type="term" value="C:cytoplasm"/>
    <property type="evidence" value="ECO:0007669"/>
    <property type="project" value="UniProtKB-SubCell"/>
</dbReference>
<proteinExistence type="inferred from homology"/>
<comment type="subunit">
    <text evidence="5">Homodimer.</text>
</comment>
<dbReference type="Gene3D" id="3.40.640.10">
    <property type="entry name" value="Type I PLP-dependent aspartate aminotransferase-like (Major domain)"/>
    <property type="match status" value="1"/>
</dbReference>
<dbReference type="GO" id="GO:0006526">
    <property type="term" value="P:L-arginine biosynthetic process"/>
    <property type="evidence" value="ECO:0007669"/>
    <property type="project" value="UniProtKB-UniRule"/>
</dbReference>
<dbReference type="GO" id="GO:0030170">
    <property type="term" value="F:pyridoxal phosphate binding"/>
    <property type="evidence" value="ECO:0007669"/>
    <property type="project" value="InterPro"/>
</dbReference>
<keyword evidence="7" id="KW-1185">Reference proteome</keyword>
<comment type="pathway">
    <text evidence="5">Amino-acid biosynthesis; L-arginine biosynthesis; N(2)-acetyl-L-ornithine from L-glutamate: step 4/4.</text>
</comment>
<feature type="binding site" evidence="5">
    <location>
        <begin position="241"/>
        <end position="244"/>
    </location>
    <ligand>
        <name>pyridoxal 5'-phosphate</name>
        <dbReference type="ChEBI" id="CHEBI:597326"/>
    </ligand>
</feature>
<organism evidence="6 7">
    <name type="scientific">Helicobacter macacae MIT 99-5501</name>
    <dbReference type="NCBI Taxonomy" id="1357400"/>
    <lineage>
        <taxon>Bacteria</taxon>
        <taxon>Pseudomonadati</taxon>
        <taxon>Campylobacterota</taxon>
        <taxon>Epsilonproteobacteria</taxon>
        <taxon>Campylobacterales</taxon>
        <taxon>Helicobacteraceae</taxon>
        <taxon>Helicobacter</taxon>
    </lineage>
</organism>
<comment type="catalytic activity">
    <reaction evidence="5">
        <text>N(2)-acetyl-L-ornithine + 2-oxoglutarate = N-acetyl-L-glutamate 5-semialdehyde + L-glutamate</text>
        <dbReference type="Rhea" id="RHEA:18049"/>
        <dbReference type="ChEBI" id="CHEBI:16810"/>
        <dbReference type="ChEBI" id="CHEBI:29123"/>
        <dbReference type="ChEBI" id="CHEBI:29985"/>
        <dbReference type="ChEBI" id="CHEBI:57805"/>
        <dbReference type="EC" id="2.6.1.11"/>
    </reaction>
</comment>
<evidence type="ECO:0000256" key="1">
    <source>
        <dbReference type="ARBA" id="ARBA00022576"/>
    </source>
</evidence>
<dbReference type="HAMAP" id="MF_01107">
    <property type="entry name" value="ArgD_aminotrans_3"/>
    <property type="match status" value="1"/>
</dbReference>
<dbReference type="SUPFAM" id="SSF53383">
    <property type="entry name" value="PLP-dependent transferases"/>
    <property type="match status" value="1"/>
</dbReference>
<feature type="modified residue" description="N6-(pyridoxal phosphate)lysine" evidence="5">
    <location>
        <position position="270"/>
    </location>
</feature>
<gene>
    <name evidence="5" type="primary">argD</name>
    <name evidence="6" type="ORF">HMPREF2086_00417</name>
</gene>
<dbReference type="PIRSF" id="PIRSF000521">
    <property type="entry name" value="Transaminase_4ab_Lys_Orn"/>
    <property type="match status" value="1"/>
</dbReference>
<sequence>MSYKTPKQPSKAKKDSSISQAQKSAILPIYSRQEVVFCYGKGVYLYDTQGKKYLDFGAGIAVNALGYAHKDFTNALKKQAQKLLHISNLYYNTSAIKAANKLAKASNLSKVFFTNSGAEAIEGALKVAKKYAYNKGISHPKIIAFKNSFHGRTLGALSVTGNESYQKPFKPLLDWVEFAEFNDIKSVEKIIAKQDLKKDSKVCAIILEPVQGESGILPAKAKFLRELRHICKGKDILLILDEIQCGMARSGTMFAYQQYGIMPDILTTAKALGCGVPVGAFVLSEKVAQNSLTKGEHGSTYGGNPFACAAVCKVFDIFEKEGILERVNQNAVLLKDALESLKFDFIKEVRSVGLLAGMELDESVKISQVIESARKKGLIILPAGKNTLRFAPPLIIKPKHIKQMQKILESALKEFA</sequence>
<keyword evidence="4 5" id="KW-0663">Pyridoxal phosphate</keyword>
<dbReference type="PATRIC" id="fig|1357400.3.peg.564"/>
<keyword evidence="1 5" id="KW-0032">Aminotransferase</keyword>
<evidence type="ECO:0000256" key="5">
    <source>
        <dbReference type="HAMAP-Rule" id="MF_01107"/>
    </source>
</evidence>
<dbReference type="InterPro" id="IPR015422">
    <property type="entry name" value="PyrdxlP-dep_Trfase_small"/>
</dbReference>
<dbReference type="GO" id="GO:0042802">
    <property type="term" value="F:identical protein binding"/>
    <property type="evidence" value="ECO:0007669"/>
    <property type="project" value="TreeGrafter"/>
</dbReference>
<evidence type="ECO:0000256" key="2">
    <source>
        <dbReference type="ARBA" id="ARBA00022605"/>
    </source>
</evidence>
<dbReference type="OrthoDB" id="9801834at2"/>
<dbReference type="UniPathway" id="UPA00068">
    <property type="reaction ID" value="UER00109"/>
</dbReference>
<dbReference type="InterPro" id="IPR015421">
    <property type="entry name" value="PyrdxlP-dep_Trfase_major"/>
</dbReference>
<feature type="binding site" evidence="5">
    <location>
        <position position="152"/>
    </location>
    <ligand>
        <name>N(2)-acetyl-L-ornithine</name>
        <dbReference type="ChEBI" id="CHEBI:57805"/>
    </ligand>
</feature>
<dbReference type="NCBIfam" id="NF002325">
    <property type="entry name" value="PRK01278.1"/>
    <property type="match status" value="1"/>
</dbReference>
<protein>
    <recommendedName>
        <fullName evidence="5">Acetylornithine aminotransferase</fullName>
        <shortName evidence="5">ACOAT</shortName>
        <ecNumber evidence="5">2.6.1.11</ecNumber>
    </recommendedName>
</protein>
<dbReference type="STRING" id="1357400.HMPREF2086_00417"/>
<comment type="caution">
    <text evidence="6">The sequence shown here is derived from an EMBL/GenBank/DDBJ whole genome shotgun (WGS) entry which is preliminary data.</text>
</comment>
<evidence type="ECO:0000313" key="7">
    <source>
        <dbReference type="Proteomes" id="UP000018731"/>
    </source>
</evidence>
<dbReference type="NCBIfam" id="TIGR00707">
    <property type="entry name" value="argD"/>
    <property type="match status" value="1"/>
</dbReference>
<dbReference type="EC" id="2.6.1.11" evidence="5"/>